<keyword evidence="6" id="KW-1185">Reference proteome</keyword>
<comment type="similarity">
    <text evidence="4">Belongs to the FliW family.</text>
</comment>
<dbReference type="AlphaFoldDB" id="A0A3M7TQ43"/>
<comment type="subcellular location">
    <subcellularLocation>
        <location evidence="4">Cytoplasm</location>
    </subcellularLocation>
</comment>
<keyword evidence="1 4" id="KW-0963">Cytoplasm</keyword>
<proteinExistence type="inferred from homology"/>
<gene>
    <name evidence="4 5" type="primary">fliW</name>
    <name evidence="5" type="ORF">EBO34_12620</name>
</gene>
<evidence type="ECO:0000313" key="5">
    <source>
        <dbReference type="EMBL" id="RNA67565.1"/>
    </source>
</evidence>
<reference evidence="5 6" key="1">
    <citation type="submission" date="2018-10" db="EMBL/GenBank/DDBJ databases">
        <title>Bacillus Keqinensis sp. nov., a moderately halophilic bacterium isolated from a saline-alkaline lake.</title>
        <authorList>
            <person name="Wang H."/>
        </authorList>
    </citation>
    <scope>NUCLEOTIDE SEQUENCE [LARGE SCALE GENOMIC DNA]</scope>
    <source>
        <strain evidence="5 6">KQ-3</strain>
    </source>
</reference>
<dbReference type="GO" id="GO:0005737">
    <property type="term" value="C:cytoplasm"/>
    <property type="evidence" value="ECO:0007669"/>
    <property type="project" value="UniProtKB-SubCell"/>
</dbReference>
<dbReference type="PANTHER" id="PTHR39190:SF1">
    <property type="entry name" value="FLAGELLAR ASSEMBLY FACTOR FLIW"/>
    <property type="match status" value="1"/>
</dbReference>
<dbReference type="SUPFAM" id="SSF141457">
    <property type="entry name" value="BH3618-like"/>
    <property type="match status" value="1"/>
</dbReference>
<name>A0A3M7TQ43_9BACI</name>
<evidence type="ECO:0000256" key="3">
    <source>
        <dbReference type="ARBA" id="ARBA00022845"/>
    </source>
</evidence>
<dbReference type="PANTHER" id="PTHR39190">
    <property type="entry name" value="FLAGELLAR ASSEMBLY FACTOR FLIW"/>
    <property type="match status" value="1"/>
</dbReference>
<dbReference type="InterPro" id="IPR024046">
    <property type="entry name" value="Flagellar_assmbl_FliW_dom_sf"/>
</dbReference>
<dbReference type="InterPro" id="IPR003775">
    <property type="entry name" value="Flagellar_assembly_factor_FliW"/>
</dbReference>
<accession>A0A3M7TQ43</accession>
<comment type="subunit">
    <text evidence="4">Interacts with translational regulator CsrA and flagellin(s).</text>
</comment>
<evidence type="ECO:0000256" key="1">
    <source>
        <dbReference type="ARBA" id="ARBA00022490"/>
    </source>
</evidence>
<dbReference type="RefSeq" id="WP_122899089.1">
    <property type="nucleotide sequence ID" value="NZ_RHIB01000002.1"/>
</dbReference>
<dbReference type="HAMAP" id="MF_01185">
    <property type="entry name" value="FliW"/>
    <property type="match status" value="1"/>
</dbReference>
<keyword evidence="5" id="KW-0966">Cell projection</keyword>
<dbReference type="GO" id="GO:0006417">
    <property type="term" value="P:regulation of translation"/>
    <property type="evidence" value="ECO:0007669"/>
    <property type="project" value="UniProtKB-KW"/>
</dbReference>
<comment type="function">
    <text evidence="4">Acts as an anti-CsrA protein, binds CsrA and prevents it from repressing translation of its target genes, one of which is flagellin. Binds to flagellin and participates in the assembly of the flagellum.</text>
</comment>
<dbReference type="GO" id="GO:0044780">
    <property type="term" value="P:bacterial-type flagellum assembly"/>
    <property type="evidence" value="ECO:0007669"/>
    <property type="project" value="UniProtKB-UniRule"/>
</dbReference>
<dbReference type="EMBL" id="RHIB01000002">
    <property type="protein sequence ID" value="RNA67565.1"/>
    <property type="molecule type" value="Genomic_DNA"/>
</dbReference>
<dbReference type="NCBIfam" id="NF009793">
    <property type="entry name" value="PRK13285.1-1"/>
    <property type="match status" value="1"/>
</dbReference>
<dbReference type="OrthoDB" id="9801235at2"/>
<organism evidence="5 6">
    <name type="scientific">Alteribacter keqinensis</name>
    <dbReference type="NCBI Taxonomy" id="2483800"/>
    <lineage>
        <taxon>Bacteria</taxon>
        <taxon>Bacillati</taxon>
        <taxon>Bacillota</taxon>
        <taxon>Bacilli</taxon>
        <taxon>Bacillales</taxon>
        <taxon>Bacillaceae</taxon>
        <taxon>Alteribacter</taxon>
    </lineage>
</organism>
<dbReference type="Proteomes" id="UP000278746">
    <property type="component" value="Unassembled WGS sequence"/>
</dbReference>
<keyword evidence="4" id="KW-0143">Chaperone</keyword>
<keyword evidence="2 4" id="KW-1005">Bacterial flagellum biogenesis</keyword>
<keyword evidence="5" id="KW-0969">Cilium</keyword>
<sequence length="150" mass="17258">MQLKTKYSGDVEVDDSQVIHFPHGIPSFEEERSFVMLPFSAEPSPFYILQSVTTSELAFVMADPFPFFSDYRVELTDSTIEQLEIKNEEEVSIFGVLTVKDPFEETTVNLSGPIVINNREKRGKQVLLQDGKYHTRHRFLTETSAHREAR</sequence>
<evidence type="ECO:0000313" key="6">
    <source>
        <dbReference type="Proteomes" id="UP000278746"/>
    </source>
</evidence>
<evidence type="ECO:0000256" key="2">
    <source>
        <dbReference type="ARBA" id="ARBA00022795"/>
    </source>
</evidence>
<evidence type="ECO:0000256" key="4">
    <source>
        <dbReference type="HAMAP-Rule" id="MF_01185"/>
    </source>
</evidence>
<comment type="caution">
    <text evidence="5">The sequence shown here is derived from an EMBL/GenBank/DDBJ whole genome shotgun (WGS) entry which is preliminary data.</text>
</comment>
<keyword evidence="5" id="KW-0282">Flagellum</keyword>
<protein>
    <recommendedName>
        <fullName evidence="4">Flagellar assembly factor FliW</fullName>
    </recommendedName>
</protein>
<dbReference type="Gene3D" id="2.30.290.10">
    <property type="entry name" value="BH3618-like"/>
    <property type="match status" value="1"/>
</dbReference>
<keyword evidence="3 4" id="KW-0810">Translation regulation</keyword>
<dbReference type="Pfam" id="PF02623">
    <property type="entry name" value="FliW"/>
    <property type="match status" value="1"/>
</dbReference>